<proteinExistence type="predicted"/>
<evidence type="ECO:0000313" key="2">
    <source>
        <dbReference type="Proteomes" id="UP000193240"/>
    </source>
</evidence>
<dbReference type="AlphaFoldDB" id="A0A1Y2LLJ0"/>
<keyword evidence="2" id="KW-1185">Reference proteome</keyword>
<name>A0A1Y2LLJ0_EPING</name>
<protein>
    <recommendedName>
        <fullName evidence="3">F-box domain-containing protein</fullName>
    </recommendedName>
</protein>
<dbReference type="EMBL" id="KZ107857">
    <property type="protein sequence ID" value="OSS44469.1"/>
    <property type="molecule type" value="Genomic_DNA"/>
</dbReference>
<gene>
    <name evidence="1" type="ORF">B5807_10765</name>
</gene>
<dbReference type="Proteomes" id="UP000193240">
    <property type="component" value="Unassembled WGS sequence"/>
</dbReference>
<organism evidence="1 2">
    <name type="scientific">Epicoccum nigrum</name>
    <name type="common">Soil fungus</name>
    <name type="synonym">Epicoccum purpurascens</name>
    <dbReference type="NCBI Taxonomy" id="105696"/>
    <lineage>
        <taxon>Eukaryota</taxon>
        <taxon>Fungi</taxon>
        <taxon>Dikarya</taxon>
        <taxon>Ascomycota</taxon>
        <taxon>Pezizomycotina</taxon>
        <taxon>Dothideomycetes</taxon>
        <taxon>Pleosporomycetidae</taxon>
        <taxon>Pleosporales</taxon>
        <taxon>Pleosporineae</taxon>
        <taxon>Didymellaceae</taxon>
        <taxon>Epicoccum</taxon>
    </lineage>
</organism>
<evidence type="ECO:0008006" key="3">
    <source>
        <dbReference type="Google" id="ProtNLM"/>
    </source>
</evidence>
<reference evidence="1 2" key="1">
    <citation type="journal article" date="2017" name="Genome Announc.">
        <title>Genome sequence of the saprophytic ascomycete Epicoccum nigrum ICMP 19927 strain isolated from New Zealand.</title>
        <authorList>
            <person name="Fokin M."/>
            <person name="Fleetwood D."/>
            <person name="Weir B.S."/>
            <person name="Villas-Boas S.G."/>
        </authorList>
    </citation>
    <scope>NUCLEOTIDE SEQUENCE [LARGE SCALE GENOMIC DNA]</scope>
    <source>
        <strain evidence="1 2">ICMP 19927</strain>
    </source>
</reference>
<dbReference type="InParanoid" id="A0A1Y2LLJ0"/>
<evidence type="ECO:0000313" key="1">
    <source>
        <dbReference type="EMBL" id="OSS44469.1"/>
    </source>
</evidence>
<accession>A0A1Y2LLJ0</accession>
<sequence length="465" mass="53398">MLSPTANFAALPNELIINIIEHIIDIPTTAESNYEDSFEEFLVDANHRVPNVNAGLLNLSMVNRKLRSLVAPFLFRNLILRNTVESGTSIALIARSGLTKLVRRLSFVGTSIASIYDPKSRGKRTLRDVELPATAEQVLSNLDCFPALEGVDIWFVLKHDFEFCSKVRVEEYPHGYFELFFNNHIWPLLLDDVFLALTCNQPKSVKELKLYNFLPIISQGFCRPEWHTFLGELSSFSIQVCADWDYTRHNWQFTEGVLDNLWKPLRNITHLSIAAGPQRLLGLDDGTTSSPLLDLAYAPLPNLTSIVFDYIFVDDDLPKTLLAHTDTLRSVRLDHVFVPRLSRDTGGNYTHTTWYEFFTELNDPSDPFSSLTDFEVLCTGDWNCIGMHTSRQQRVKDEGRQRMMEKGTPELRYCLINNHPWGYITKFDTKEHEDPACIIDPRKDRLAYDRFMETVKSNRARLGIR</sequence>